<dbReference type="AlphaFoldDB" id="B1ZS92"/>
<sequence>MNLAEQMTRWAERQRSVNALWLIGSQVRATRDVVERADAQSDWDFQIVTSLPERFATAAWTSELGLRVVNYAVRRAAISGLPKVAVRFATAEADLVVLPAGRLRFARWAVRLGWHRRSAGLRRSLQDLAVVIRPGWRMLKGGPAWQAFCERVVAEVPDPRLSDAAARNLAEGFVCDAIWVERKIDRGEWLAAQRMLHRSLAETNFQLLHELKLRCGERSFPEARRAERVLPAAERAMIAVAARPEPGDLRAALEMSATTCRALMQALVGATWQWPETP</sequence>
<gene>
    <name evidence="1" type="ordered locus">Oter_2409</name>
</gene>
<reference evidence="1 2" key="1">
    <citation type="journal article" date="2011" name="J. Bacteriol.">
        <title>Genome sequence of the verrucomicrobium Opitutus terrae PB90-1, an abundant inhabitant of rice paddy soil ecosystems.</title>
        <authorList>
            <person name="van Passel M.W."/>
            <person name="Kant R."/>
            <person name="Palva A."/>
            <person name="Copeland A."/>
            <person name="Lucas S."/>
            <person name="Lapidus A."/>
            <person name="Glavina del Rio T."/>
            <person name="Pitluck S."/>
            <person name="Goltsman E."/>
            <person name="Clum A."/>
            <person name="Sun H."/>
            <person name="Schmutz J."/>
            <person name="Larimer F.W."/>
            <person name="Land M.L."/>
            <person name="Hauser L."/>
            <person name="Kyrpides N."/>
            <person name="Mikhailova N."/>
            <person name="Richardson P.P."/>
            <person name="Janssen P.H."/>
            <person name="de Vos W.M."/>
            <person name="Smidt H."/>
        </authorList>
    </citation>
    <scope>NUCLEOTIDE SEQUENCE [LARGE SCALE GENOMIC DNA]</scope>
    <source>
        <strain evidence="2">DSM 11246 / JCM 15787 / PB90-1</strain>
    </source>
</reference>
<dbReference type="RefSeq" id="WP_012375228.1">
    <property type="nucleotide sequence ID" value="NC_010571.1"/>
</dbReference>
<dbReference type="Proteomes" id="UP000007013">
    <property type="component" value="Chromosome"/>
</dbReference>
<dbReference type="HOGENOM" id="CLU_1000537_0_0_0"/>
<dbReference type="InterPro" id="IPR043519">
    <property type="entry name" value="NT_sf"/>
</dbReference>
<proteinExistence type="predicted"/>
<dbReference type="STRING" id="452637.Oter_2409"/>
<dbReference type="KEGG" id="ote:Oter_2409"/>
<protein>
    <submittedName>
        <fullName evidence="1">Uncharacterized protein</fullName>
    </submittedName>
</protein>
<dbReference type="EMBL" id="CP001032">
    <property type="protein sequence ID" value="ACB75691.1"/>
    <property type="molecule type" value="Genomic_DNA"/>
</dbReference>
<name>B1ZS92_OPITP</name>
<evidence type="ECO:0000313" key="2">
    <source>
        <dbReference type="Proteomes" id="UP000007013"/>
    </source>
</evidence>
<organism evidence="1 2">
    <name type="scientific">Opitutus terrae (strain DSM 11246 / JCM 15787 / PB90-1)</name>
    <dbReference type="NCBI Taxonomy" id="452637"/>
    <lineage>
        <taxon>Bacteria</taxon>
        <taxon>Pseudomonadati</taxon>
        <taxon>Verrucomicrobiota</taxon>
        <taxon>Opitutia</taxon>
        <taxon>Opitutales</taxon>
        <taxon>Opitutaceae</taxon>
        <taxon>Opitutus</taxon>
    </lineage>
</organism>
<evidence type="ECO:0000313" key="1">
    <source>
        <dbReference type="EMBL" id="ACB75691.1"/>
    </source>
</evidence>
<dbReference type="Gene3D" id="3.30.460.10">
    <property type="entry name" value="Beta Polymerase, domain 2"/>
    <property type="match status" value="1"/>
</dbReference>
<accession>B1ZS92</accession>
<dbReference type="OrthoDB" id="191586at2"/>
<keyword evidence="2" id="KW-1185">Reference proteome</keyword>